<reference evidence="2 3" key="1">
    <citation type="submission" date="2018-05" db="EMBL/GenBank/DDBJ databases">
        <title>Genome of Sphingosinicella humi QZX222.</title>
        <authorList>
            <person name="Qiao Z."/>
            <person name="Wang G."/>
        </authorList>
    </citation>
    <scope>NUCLEOTIDE SEQUENCE [LARGE SCALE GENOMIC DNA]</scope>
    <source>
        <strain evidence="2 3">QZX222</strain>
    </source>
</reference>
<dbReference type="RefSeq" id="WP_109270991.1">
    <property type="nucleotide sequence ID" value="NZ_QFFF01000001.1"/>
</dbReference>
<proteinExistence type="predicted"/>
<name>A0A2U2J3F6_9SPHN</name>
<evidence type="ECO:0000313" key="3">
    <source>
        <dbReference type="Proteomes" id="UP000245916"/>
    </source>
</evidence>
<dbReference type="EMBL" id="QFFF01000001">
    <property type="protein sequence ID" value="PWG02852.1"/>
    <property type="molecule type" value="Genomic_DNA"/>
</dbReference>
<dbReference type="Pfam" id="PF03992">
    <property type="entry name" value="ABM"/>
    <property type="match status" value="1"/>
</dbReference>
<evidence type="ECO:0000259" key="1">
    <source>
        <dbReference type="Pfam" id="PF03992"/>
    </source>
</evidence>
<dbReference type="InterPro" id="IPR011008">
    <property type="entry name" value="Dimeric_a/b-barrel"/>
</dbReference>
<evidence type="ECO:0000313" key="2">
    <source>
        <dbReference type="EMBL" id="PWG02852.1"/>
    </source>
</evidence>
<accession>A0A2U2J3F6</accession>
<dbReference type="Gene3D" id="3.30.70.100">
    <property type="match status" value="1"/>
</dbReference>
<dbReference type="AlphaFoldDB" id="A0A2U2J3F6"/>
<dbReference type="SUPFAM" id="SSF54909">
    <property type="entry name" value="Dimeric alpha+beta barrel"/>
    <property type="match status" value="1"/>
</dbReference>
<protein>
    <recommendedName>
        <fullName evidence="1">ABM domain-containing protein</fullName>
    </recommendedName>
</protein>
<sequence>MIGATGPFVVVWRYEVADANREAFERVYGRDGDWARLFATAEGFIETELLAGGGGIYITLDRWRSWSDFEAFKAAAGEAYRALDEQCAALTVREERIGAFNVAA</sequence>
<dbReference type="Proteomes" id="UP000245916">
    <property type="component" value="Unassembled WGS sequence"/>
</dbReference>
<gene>
    <name evidence="2" type="ORF">DF286_08200</name>
</gene>
<keyword evidence="3" id="KW-1185">Reference proteome</keyword>
<comment type="caution">
    <text evidence="2">The sequence shown here is derived from an EMBL/GenBank/DDBJ whole genome shotgun (WGS) entry which is preliminary data.</text>
</comment>
<organism evidence="2 3">
    <name type="scientific">Allosphingosinicella humi</name>
    <dbReference type="NCBI Taxonomy" id="2068657"/>
    <lineage>
        <taxon>Bacteria</taxon>
        <taxon>Pseudomonadati</taxon>
        <taxon>Pseudomonadota</taxon>
        <taxon>Alphaproteobacteria</taxon>
        <taxon>Sphingomonadales</taxon>
        <taxon>Sphingomonadaceae</taxon>
        <taxon>Allosphingosinicella</taxon>
    </lineage>
</organism>
<dbReference type="InterPro" id="IPR007138">
    <property type="entry name" value="ABM_dom"/>
</dbReference>
<dbReference type="OrthoDB" id="120886at2"/>
<feature type="domain" description="ABM" evidence="1">
    <location>
        <begin position="7"/>
        <end position="75"/>
    </location>
</feature>